<evidence type="ECO:0000313" key="2">
    <source>
        <dbReference type="EMBL" id="OAT74644.1"/>
    </source>
</evidence>
<dbReference type="AlphaFoldDB" id="A0A1B7KX94"/>
<accession>A0A1B7KX94</accession>
<comment type="caution">
    <text evidence="2">The sequence shown here is derived from an EMBL/GenBank/DDBJ whole genome shotgun (WGS) entry which is preliminary data.</text>
</comment>
<proteinExistence type="predicted"/>
<keyword evidence="1" id="KW-0812">Transmembrane</keyword>
<protein>
    <submittedName>
        <fullName evidence="2">Uncharacterized protein</fullName>
    </submittedName>
</protein>
<keyword evidence="1" id="KW-0472">Membrane</keyword>
<organism evidence="2 3">
    <name type="scientific">Parageobacillus thermoglucosidasius</name>
    <name type="common">Geobacillus thermoglucosidasius</name>
    <dbReference type="NCBI Taxonomy" id="1426"/>
    <lineage>
        <taxon>Bacteria</taxon>
        <taxon>Bacillati</taxon>
        <taxon>Bacillota</taxon>
        <taxon>Bacilli</taxon>
        <taxon>Bacillales</taxon>
        <taxon>Anoxybacillaceae</taxon>
        <taxon>Parageobacillus</taxon>
    </lineage>
</organism>
<name>A0A1B7KX94_PARTM</name>
<sequence length="77" mass="9558">MKRFAWRIYIVFFGLIAVAIVSLFSNYMFGKSRCNNKMFRRDVLYACRARLRFNVFDIFAWIFFYFPFSRQEIEKHF</sequence>
<dbReference type="Proteomes" id="UP000078290">
    <property type="component" value="Unassembled WGS sequence"/>
</dbReference>
<dbReference type="EMBL" id="LXMA01000001">
    <property type="protein sequence ID" value="OAT74644.1"/>
    <property type="molecule type" value="Genomic_DNA"/>
</dbReference>
<feature type="transmembrane region" description="Helical" evidence="1">
    <location>
        <begin position="6"/>
        <end position="30"/>
    </location>
</feature>
<reference evidence="3" key="1">
    <citation type="submission" date="2016-05" db="EMBL/GenBank/DDBJ databases">
        <authorList>
            <person name="Wang W."/>
            <person name="Zhu L."/>
        </authorList>
    </citation>
    <scope>NUCLEOTIDE SEQUENCE [LARGE SCALE GENOMIC DNA]</scope>
    <source>
        <strain evidence="3">W-2</strain>
    </source>
</reference>
<feature type="transmembrane region" description="Helical" evidence="1">
    <location>
        <begin position="51"/>
        <end position="68"/>
    </location>
</feature>
<gene>
    <name evidence="2" type="ORF">A7K69_02720</name>
</gene>
<evidence type="ECO:0000313" key="3">
    <source>
        <dbReference type="Proteomes" id="UP000078290"/>
    </source>
</evidence>
<keyword evidence="1" id="KW-1133">Transmembrane helix</keyword>
<evidence type="ECO:0000256" key="1">
    <source>
        <dbReference type="SAM" id="Phobius"/>
    </source>
</evidence>